<evidence type="ECO:0000256" key="1">
    <source>
        <dbReference type="ARBA" id="ARBA00022527"/>
    </source>
</evidence>
<dbReference type="GO" id="GO:0004674">
    <property type="term" value="F:protein serine/threonine kinase activity"/>
    <property type="evidence" value="ECO:0007669"/>
    <property type="project" value="UniProtKB-KW"/>
</dbReference>
<keyword evidence="2" id="KW-0547">Nucleotide-binding</keyword>
<proteinExistence type="predicted"/>
<dbReference type="Proteomes" id="UP000076738">
    <property type="component" value="Unassembled WGS sequence"/>
</dbReference>
<dbReference type="InterPro" id="IPR050117">
    <property type="entry name" value="MAPK"/>
</dbReference>
<dbReference type="AlphaFoldDB" id="A0A167Q6W3"/>
<dbReference type="SUPFAM" id="SSF56112">
    <property type="entry name" value="Protein kinase-like (PK-like)"/>
    <property type="match status" value="1"/>
</dbReference>
<evidence type="ECO:0000313" key="6">
    <source>
        <dbReference type="Proteomes" id="UP000076738"/>
    </source>
</evidence>
<dbReference type="PROSITE" id="PS50011">
    <property type="entry name" value="PROTEIN_KINASE_DOM"/>
    <property type="match status" value="1"/>
</dbReference>
<dbReference type="GO" id="GO:0005524">
    <property type="term" value="F:ATP binding"/>
    <property type="evidence" value="ECO:0007669"/>
    <property type="project" value="UniProtKB-KW"/>
</dbReference>
<keyword evidence="6" id="KW-1185">Reference proteome</keyword>
<name>A0A167Q6W3_CALVF</name>
<accession>A0A167Q6W3</accession>
<sequence>MGALPAYAPLEDFYCVPSEFAEDLSRYGPGGLHPVHLGDLLSTLPGGHGPRYRILHKLGFGGQATVWLGEDLATANKQGVAIKILSAACSGRGLDNEIDILNWLAHKHRDAAHPGSMSIVRLLDHFKLIGPNGGHDVLVFNICFAMKDVELRWTLETRRRFGFQLAQGLAYLHSNGIAHGDLHRANLGVFIRAFESMPAERVLSHLLLRLTPVIPRDSNKYPPPLMPKYTVDSPFSVDPQMAHRLIPFIDEGGMEDLYLQIMDLGEAYRDGDPVPDPNMRALVALSPEILLGDYIMSQVDFAFGARADMWALGCTLFELLLCMRPFPGRDKDEIWCMMCGLAEEHMPERWRGRHVHLDATTVKCLMQENTWPRLRSDILSDPVHRMPESEVEPALALLRQLLVLDPMLRPRAEEIGRNQWLVQGAEGRDGKGREARILEPMHGARMLREKAATVW</sequence>
<reference evidence="5 6" key="1">
    <citation type="journal article" date="2016" name="Mol. Biol. Evol.">
        <title>Comparative Genomics of Early-Diverging Mushroom-Forming Fungi Provides Insights into the Origins of Lignocellulose Decay Capabilities.</title>
        <authorList>
            <person name="Nagy L.G."/>
            <person name="Riley R."/>
            <person name="Tritt A."/>
            <person name="Adam C."/>
            <person name="Daum C."/>
            <person name="Floudas D."/>
            <person name="Sun H."/>
            <person name="Yadav J.S."/>
            <person name="Pangilinan J."/>
            <person name="Larsson K.H."/>
            <person name="Matsuura K."/>
            <person name="Barry K."/>
            <person name="Labutti K."/>
            <person name="Kuo R."/>
            <person name="Ohm R.A."/>
            <person name="Bhattacharya S.S."/>
            <person name="Shirouzu T."/>
            <person name="Yoshinaga Y."/>
            <person name="Martin F.M."/>
            <person name="Grigoriev I.V."/>
            <person name="Hibbett D.S."/>
        </authorList>
    </citation>
    <scope>NUCLEOTIDE SEQUENCE [LARGE SCALE GENOMIC DNA]</scope>
    <source>
        <strain evidence="5 6">TUFC12733</strain>
    </source>
</reference>
<dbReference type="Pfam" id="PF00069">
    <property type="entry name" value="Pkinase"/>
    <property type="match status" value="1"/>
</dbReference>
<dbReference type="PANTHER" id="PTHR24055">
    <property type="entry name" value="MITOGEN-ACTIVATED PROTEIN KINASE"/>
    <property type="match status" value="1"/>
</dbReference>
<dbReference type="InterPro" id="IPR000719">
    <property type="entry name" value="Prot_kinase_dom"/>
</dbReference>
<dbReference type="InterPro" id="IPR011009">
    <property type="entry name" value="Kinase-like_dom_sf"/>
</dbReference>
<evidence type="ECO:0000259" key="4">
    <source>
        <dbReference type="PROSITE" id="PS50011"/>
    </source>
</evidence>
<evidence type="ECO:0000313" key="5">
    <source>
        <dbReference type="EMBL" id="KZO99473.1"/>
    </source>
</evidence>
<dbReference type="EMBL" id="KV417272">
    <property type="protein sequence ID" value="KZO99473.1"/>
    <property type="molecule type" value="Genomic_DNA"/>
</dbReference>
<evidence type="ECO:0000256" key="3">
    <source>
        <dbReference type="ARBA" id="ARBA00022840"/>
    </source>
</evidence>
<keyword evidence="3" id="KW-0067">ATP-binding</keyword>
<keyword evidence="5" id="KW-0418">Kinase</keyword>
<gene>
    <name evidence="5" type="ORF">CALVIDRAFT_596063</name>
</gene>
<organism evidence="5 6">
    <name type="scientific">Calocera viscosa (strain TUFC12733)</name>
    <dbReference type="NCBI Taxonomy" id="1330018"/>
    <lineage>
        <taxon>Eukaryota</taxon>
        <taxon>Fungi</taxon>
        <taxon>Dikarya</taxon>
        <taxon>Basidiomycota</taxon>
        <taxon>Agaricomycotina</taxon>
        <taxon>Dacrymycetes</taxon>
        <taxon>Dacrymycetales</taxon>
        <taxon>Dacrymycetaceae</taxon>
        <taxon>Calocera</taxon>
    </lineage>
</organism>
<feature type="domain" description="Protein kinase" evidence="4">
    <location>
        <begin position="52"/>
        <end position="421"/>
    </location>
</feature>
<keyword evidence="5" id="KW-0808">Transferase</keyword>
<dbReference type="Gene3D" id="3.30.200.20">
    <property type="entry name" value="Phosphorylase Kinase, domain 1"/>
    <property type="match status" value="1"/>
</dbReference>
<keyword evidence="1" id="KW-0723">Serine/threonine-protein kinase</keyword>
<dbReference type="STRING" id="1330018.A0A167Q6W3"/>
<dbReference type="SMART" id="SM00220">
    <property type="entry name" value="S_TKc"/>
    <property type="match status" value="1"/>
</dbReference>
<dbReference type="Gene3D" id="1.10.510.10">
    <property type="entry name" value="Transferase(Phosphotransferase) domain 1"/>
    <property type="match status" value="1"/>
</dbReference>
<dbReference type="OrthoDB" id="5979581at2759"/>
<evidence type="ECO:0000256" key="2">
    <source>
        <dbReference type="ARBA" id="ARBA00022741"/>
    </source>
</evidence>
<protein>
    <submittedName>
        <fullName evidence="5">Kinase-like protein</fullName>
    </submittedName>
</protein>